<evidence type="ECO:0000256" key="7">
    <source>
        <dbReference type="ARBA" id="ARBA00023098"/>
    </source>
</evidence>
<keyword evidence="7 11" id="KW-0443">Lipid metabolism</keyword>
<name>A0A1G7P111_9GAMM</name>
<keyword evidence="3 11" id="KW-0808">Transferase</keyword>
<gene>
    <name evidence="11" type="primary">accA</name>
    <name evidence="13" type="ORF">SAMN05216571_10261</name>
</gene>
<sequence length="347" mass="38608">MSGYISLVPFERSRDSRGLQAAPIANKLKPMNPNYLDFEQPIAELQAKIEELRLVGNDSKININEEVAKLQEKSKKLTESIFKDLTAWQVSQLSRHPQRPYTLDYLEHVFTDFDELHGDRHFADDAALVGGVARLDDKPVMVIGHQKGRDVKEKVRRNFGMPRPEGYRKACRLMEMAERFKMPVLTFIDTPGAYPGIDAEERGQSEAIAYNLAVMSRLKTPIISTVVGEGGSGGALAIGVCDELQMLQYSTYSVISPEGCASILWKSAERASEAAHAMGITAERLQELGFVDTLIKEPLGGAHRHPAATSERIKTSLVESLDRLQSMDTDALLERRYARLMSYGAPV</sequence>
<evidence type="ECO:0000313" key="14">
    <source>
        <dbReference type="Proteomes" id="UP000198641"/>
    </source>
</evidence>
<evidence type="ECO:0000259" key="12">
    <source>
        <dbReference type="PROSITE" id="PS50989"/>
    </source>
</evidence>
<dbReference type="InterPro" id="IPR011763">
    <property type="entry name" value="COA_CT_C"/>
</dbReference>
<evidence type="ECO:0000313" key="13">
    <source>
        <dbReference type="EMBL" id="SDF79985.1"/>
    </source>
</evidence>
<evidence type="ECO:0000256" key="4">
    <source>
        <dbReference type="ARBA" id="ARBA00022741"/>
    </source>
</evidence>
<dbReference type="Pfam" id="PF03255">
    <property type="entry name" value="ACCA"/>
    <property type="match status" value="1"/>
</dbReference>
<keyword evidence="11" id="KW-0963">Cytoplasm</keyword>
<dbReference type="AlphaFoldDB" id="A0A1G7P111"/>
<comment type="pathway">
    <text evidence="1 11">Lipid metabolism; malonyl-CoA biosynthesis; malonyl-CoA from acetyl-CoA: step 1/1.</text>
</comment>
<comment type="subcellular location">
    <subcellularLocation>
        <location evidence="11">Cytoplasm</location>
    </subcellularLocation>
</comment>
<dbReference type="GO" id="GO:0016743">
    <property type="term" value="F:carboxyl- or carbamoyltransferase activity"/>
    <property type="evidence" value="ECO:0007669"/>
    <property type="project" value="UniProtKB-UniRule"/>
</dbReference>
<keyword evidence="8 11" id="KW-0275">Fatty acid biosynthesis</keyword>
<dbReference type="InterPro" id="IPR029045">
    <property type="entry name" value="ClpP/crotonase-like_dom_sf"/>
</dbReference>
<evidence type="ECO:0000256" key="6">
    <source>
        <dbReference type="ARBA" id="ARBA00022840"/>
    </source>
</evidence>
<dbReference type="PANTHER" id="PTHR42853:SF3">
    <property type="entry name" value="ACETYL-COENZYME A CARBOXYLASE CARBOXYL TRANSFERASE SUBUNIT ALPHA, CHLOROPLASTIC"/>
    <property type="match status" value="1"/>
</dbReference>
<comment type="subunit">
    <text evidence="11">Acetyl-CoA carboxylase is a heterohexamer composed of biotin carboxyl carrier protein (AccB), biotin carboxylase (AccC) and two subunits each of ACCase subunit alpha (AccA) and ACCase subunit beta (AccD).</text>
</comment>
<evidence type="ECO:0000256" key="2">
    <source>
        <dbReference type="ARBA" id="ARBA00022516"/>
    </source>
</evidence>
<dbReference type="GO" id="GO:0005524">
    <property type="term" value="F:ATP binding"/>
    <property type="evidence" value="ECO:0007669"/>
    <property type="project" value="UniProtKB-KW"/>
</dbReference>
<dbReference type="NCBIfam" id="NF041504">
    <property type="entry name" value="AccA_sub"/>
    <property type="match status" value="1"/>
</dbReference>
<dbReference type="Proteomes" id="UP000198641">
    <property type="component" value="Unassembled WGS sequence"/>
</dbReference>
<dbReference type="NCBIfam" id="NF004344">
    <property type="entry name" value="PRK05724.1"/>
    <property type="match status" value="1"/>
</dbReference>
<evidence type="ECO:0000256" key="3">
    <source>
        <dbReference type="ARBA" id="ARBA00022679"/>
    </source>
</evidence>
<keyword evidence="5 11" id="KW-0276">Fatty acid metabolism</keyword>
<reference evidence="13 14" key="1">
    <citation type="submission" date="2016-10" db="EMBL/GenBank/DDBJ databases">
        <authorList>
            <person name="de Groot N.N."/>
        </authorList>
    </citation>
    <scope>NUCLEOTIDE SEQUENCE [LARGE SCALE GENOMIC DNA]</scope>
    <source>
        <strain evidence="13 14">BH539</strain>
    </source>
</reference>
<dbReference type="STRING" id="284577.SAMN05216571_10261"/>
<keyword evidence="6 11" id="KW-0067">ATP-binding</keyword>
<comment type="catalytic activity">
    <reaction evidence="9 11">
        <text>N(6)-carboxybiotinyl-L-lysyl-[protein] + acetyl-CoA = N(6)-biotinyl-L-lysyl-[protein] + malonyl-CoA</text>
        <dbReference type="Rhea" id="RHEA:54728"/>
        <dbReference type="Rhea" id="RHEA-COMP:10505"/>
        <dbReference type="Rhea" id="RHEA-COMP:10506"/>
        <dbReference type="ChEBI" id="CHEBI:57288"/>
        <dbReference type="ChEBI" id="CHEBI:57384"/>
        <dbReference type="ChEBI" id="CHEBI:83144"/>
        <dbReference type="ChEBI" id="CHEBI:83145"/>
        <dbReference type="EC" id="2.1.3.15"/>
    </reaction>
</comment>
<dbReference type="GO" id="GO:0006633">
    <property type="term" value="P:fatty acid biosynthetic process"/>
    <property type="evidence" value="ECO:0007669"/>
    <property type="project" value="UniProtKB-KW"/>
</dbReference>
<dbReference type="NCBIfam" id="TIGR00513">
    <property type="entry name" value="accA"/>
    <property type="match status" value="1"/>
</dbReference>
<protein>
    <recommendedName>
        <fullName evidence="11">Acetyl-coenzyme A carboxylase carboxyl transferase subunit alpha</fullName>
        <shortName evidence="11">ACCase subunit alpha</shortName>
        <shortName evidence="11">Acetyl-CoA carboxylase carboxyltransferase subunit alpha</shortName>
        <ecNumber evidence="11">2.1.3.15</ecNumber>
    </recommendedName>
</protein>
<evidence type="ECO:0000256" key="11">
    <source>
        <dbReference type="HAMAP-Rule" id="MF_00823"/>
    </source>
</evidence>
<evidence type="ECO:0000256" key="10">
    <source>
        <dbReference type="ARBA" id="ARBA00058482"/>
    </source>
</evidence>
<keyword evidence="4 11" id="KW-0547">Nucleotide-binding</keyword>
<keyword evidence="14" id="KW-1185">Reference proteome</keyword>
<evidence type="ECO:0000256" key="5">
    <source>
        <dbReference type="ARBA" id="ARBA00022832"/>
    </source>
</evidence>
<dbReference type="PRINTS" id="PR01069">
    <property type="entry name" value="ACCCTRFRASEA"/>
</dbReference>
<accession>A0A1G7P111</accession>
<evidence type="ECO:0000256" key="1">
    <source>
        <dbReference type="ARBA" id="ARBA00004956"/>
    </source>
</evidence>
<dbReference type="PANTHER" id="PTHR42853">
    <property type="entry name" value="ACETYL-COENZYME A CARBOXYLASE CARBOXYL TRANSFERASE SUBUNIT ALPHA"/>
    <property type="match status" value="1"/>
</dbReference>
<dbReference type="SUPFAM" id="SSF52096">
    <property type="entry name" value="ClpP/crotonase"/>
    <property type="match status" value="1"/>
</dbReference>
<comment type="similarity">
    <text evidence="11">Belongs to the AccA family.</text>
</comment>
<dbReference type="GO" id="GO:2001295">
    <property type="term" value="P:malonyl-CoA biosynthetic process"/>
    <property type="evidence" value="ECO:0007669"/>
    <property type="project" value="UniProtKB-UniRule"/>
</dbReference>
<dbReference type="Gene3D" id="3.90.226.10">
    <property type="entry name" value="2-enoyl-CoA Hydratase, Chain A, domain 1"/>
    <property type="match status" value="1"/>
</dbReference>
<dbReference type="GO" id="GO:0009317">
    <property type="term" value="C:acetyl-CoA carboxylase complex"/>
    <property type="evidence" value="ECO:0007669"/>
    <property type="project" value="InterPro"/>
</dbReference>
<dbReference type="InterPro" id="IPR001095">
    <property type="entry name" value="Acetyl_CoA_COase_a_su"/>
</dbReference>
<keyword evidence="2 11" id="KW-0444">Lipid biosynthesis</keyword>
<evidence type="ECO:0000256" key="8">
    <source>
        <dbReference type="ARBA" id="ARBA00023160"/>
    </source>
</evidence>
<dbReference type="HAMAP" id="MF_00823">
    <property type="entry name" value="AcetylCoA_CT_alpha"/>
    <property type="match status" value="1"/>
</dbReference>
<comment type="function">
    <text evidence="10 11">Component of the acetyl coenzyme A carboxylase (ACC) complex. First, biotin carboxylase catalyzes the carboxylation of biotin on its carrier protein (BCCP) and then the CO(2) group is transferred by the carboxyltransferase to acetyl-CoA to form malonyl-CoA.</text>
</comment>
<dbReference type="PROSITE" id="PS50989">
    <property type="entry name" value="COA_CT_CTER"/>
    <property type="match status" value="1"/>
</dbReference>
<evidence type="ECO:0000256" key="9">
    <source>
        <dbReference type="ARBA" id="ARBA00049152"/>
    </source>
</evidence>
<dbReference type="UniPathway" id="UPA00655">
    <property type="reaction ID" value="UER00711"/>
</dbReference>
<organism evidence="13 14">
    <name type="scientific">Onishia taeanensis</name>
    <dbReference type="NCBI Taxonomy" id="284577"/>
    <lineage>
        <taxon>Bacteria</taxon>
        <taxon>Pseudomonadati</taxon>
        <taxon>Pseudomonadota</taxon>
        <taxon>Gammaproteobacteria</taxon>
        <taxon>Oceanospirillales</taxon>
        <taxon>Halomonadaceae</taxon>
        <taxon>Onishia</taxon>
    </lineage>
</organism>
<feature type="domain" description="CoA carboxyltransferase C-terminal" evidence="12">
    <location>
        <begin position="62"/>
        <end position="323"/>
    </location>
</feature>
<dbReference type="GO" id="GO:0003989">
    <property type="term" value="F:acetyl-CoA carboxylase activity"/>
    <property type="evidence" value="ECO:0007669"/>
    <property type="project" value="InterPro"/>
</dbReference>
<dbReference type="FunFam" id="3.90.226.10:FF:000008">
    <property type="entry name" value="Acetyl-coenzyme A carboxylase carboxyl transferase subunit alpha"/>
    <property type="match status" value="1"/>
</dbReference>
<dbReference type="EC" id="2.1.3.15" evidence="11"/>
<proteinExistence type="inferred from homology"/>
<dbReference type="EMBL" id="FNCI01000002">
    <property type="protein sequence ID" value="SDF79985.1"/>
    <property type="molecule type" value="Genomic_DNA"/>
</dbReference>